<gene>
    <name evidence="10" type="ORF">PSIN1315_LOCUS5</name>
</gene>
<evidence type="ECO:0000256" key="5">
    <source>
        <dbReference type="ARBA" id="ARBA00023157"/>
    </source>
</evidence>
<feature type="transmembrane region" description="Helical" evidence="8">
    <location>
        <begin position="272"/>
        <end position="296"/>
    </location>
</feature>
<feature type="transmembrane region" description="Helical" evidence="8">
    <location>
        <begin position="224"/>
        <end position="252"/>
    </location>
</feature>
<dbReference type="InterPro" id="IPR053934">
    <property type="entry name" value="HTTM_dom"/>
</dbReference>
<evidence type="ECO:0000256" key="6">
    <source>
        <dbReference type="ARBA" id="ARBA00023239"/>
    </source>
</evidence>
<organism evidence="10">
    <name type="scientific">Prasinoderma singulare</name>
    <dbReference type="NCBI Taxonomy" id="676789"/>
    <lineage>
        <taxon>Eukaryota</taxon>
        <taxon>Viridiplantae</taxon>
        <taxon>Prasinodermophyta</taxon>
        <taxon>Prasinodermophyceae</taxon>
        <taxon>Prasinodermales</taxon>
        <taxon>Prasinodermaceae</taxon>
        <taxon>Prasinoderma</taxon>
    </lineage>
</organism>
<accession>A0A7S3B4A8</accession>
<keyword evidence="2 8" id="KW-0812">Transmembrane</keyword>
<dbReference type="Pfam" id="PF22777">
    <property type="entry name" value="VKGC_lumenal_dom"/>
    <property type="match status" value="1"/>
</dbReference>
<dbReference type="GO" id="GO:0008488">
    <property type="term" value="F:gamma-glutamyl carboxylase activity"/>
    <property type="evidence" value="ECO:0007669"/>
    <property type="project" value="InterPro"/>
</dbReference>
<protein>
    <recommendedName>
        <fullName evidence="9">HTTM-like domain-containing protein</fullName>
    </recommendedName>
</protein>
<evidence type="ECO:0000256" key="7">
    <source>
        <dbReference type="SAM" id="MobiDB-lite"/>
    </source>
</evidence>
<dbReference type="AlphaFoldDB" id="A0A7S3B4A8"/>
<dbReference type="InterPro" id="IPR007782">
    <property type="entry name" value="VKG_COase"/>
</dbReference>
<feature type="transmembrane region" description="Helical" evidence="8">
    <location>
        <begin position="129"/>
        <end position="149"/>
    </location>
</feature>
<dbReference type="PANTHER" id="PTHR12639:SF7">
    <property type="entry name" value="HTTM DOMAIN-CONTAINING PROTEIN"/>
    <property type="match status" value="1"/>
</dbReference>
<dbReference type="GO" id="GO:0012505">
    <property type="term" value="C:endomembrane system"/>
    <property type="evidence" value="ECO:0007669"/>
    <property type="project" value="UniProtKB-SubCell"/>
</dbReference>
<evidence type="ECO:0000256" key="1">
    <source>
        <dbReference type="ARBA" id="ARBA00004127"/>
    </source>
</evidence>
<keyword evidence="6" id="KW-0456">Lyase</keyword>
<dbReference type="PANTHER" id="PTHR12639">
    <property type="entry name" value="VITAMIN K-DEPENDENT GAMMA-CARBOXYLASE"/>
    <property type="match status" value="1"/>
</dbReference>
<dbReference type="InterPro" id="IPR011020">
    <property type="entry name" value="HTTM-like"/>
</dbReference>
<proteinExistence type="predicted"/>
<dbReference type="GO" id="GO:0019842">
    <property type="term" value="F:vitamin binding"/>
    <property type="evidence" value="ECO:0007669"/>
    <property type="project" value="TreeGrafter"/>
</dbReference>
<evidence type="ECO:0000256" key="2">
    <source>
        <dbReference type="ARBA" id="ARBA00022692"/>
    </source>
</evidence>
<keyword evidence="4 8" id="KW-0472">Membrane</keyword>
<evidence type="ECO:0000313" key="10">
    <source>
        <dbReference type="EMBL" id="CAE0124196.1"/>
    </source>
</evidence>
<dbReference type="Pfam" id="PF05090">
    <property type="entry name" value="HTTM"/>
    <property type="match status" value="1"/>
</dbReference>
<feature type="transmembrane region" description="Helical" evidence="8">
    <location>
        <begin position="24"/>
        <end position="48"/>
    </location>
</feature>
<evidence type="ECO:0000256" key="8">
    <source>
        <dbReference type="SAM" id="Phobius"/>
    </source>
</evidence>
<evidence type="ECO:0000259" key="9">
    <source>
        <dbReference type="SMART" id="SM00752"/>
    </source>
</evidence>
<comment type="subcellular location">
    <subcellularLocation>
        <location evidence="1">Endomembrane system</location>
        <topology evidence="1">Multi-pass membrane protein</topology>
    </subcellularLocation>
</comment>
<keyword evidence="5" id="KW-1015">Disulfide bond</keyword>
<evidence type="ECO:0000256" key="4">
    <source>
        <dbReference type="ARBA" id="ARBA00023136"/>
    </source>
</evidence>
<dbReference type="InterPro" id="IPR053935">
    <property type="entry name" value="VKGC_lumenal_dom"/>
</dbReference>
<dbReference type="EMBL" id="HBHY01000007">
    <property type="protein sequence ID" value="CAE0124196.1"/>
    <property type="molecule type" value="Transcribed_RNA"/>
</dbReference>
<reference evidence="10" key="1">
    <citation type="submission" date="2021-01" db="EMBL/GenBank/DDBJ databases">
        <authorList>
            <person name="Corre E."/>
            <person name="Pelletier E."/>
            <person name="Niang G."/>
            <person name="Scheremetjew M."/>
            <person name="Finn R."/>
            <person name="Kale V."/>
            <person name="Holt S."/>
            <person name="Cochrane G."/>
            <person name="Meng A."/>
            <person name="Brown T."/>
            <person name="Cohen L."/>
        </authorList>
    </citation>
    <scope>NUCLEOTIDE SEQUENCE</scope>
    <source>
        <strain evidence="10">RCC927</strain>
    </source>
</reference>
<keyword evidence="3 8" id="KW-1133">Transmembrane helix</keyword>
<sequence>MAPRALTRAAPPTRWERRLRDLSAWLVAPVHGSTLGVFRMGLAFNMLVQNGHFHSMFREFERSTLTMPYPGLGFFLPPTPATGDAMLALNLWSLYFLFFGCFTRVAAVVNWITFTWLFSICESNHNNHYVLLCHVAFLAACVDLSWMSIDRELVLAWRRARARHRGLRNARHTRADKLIPRWHLLTMQLIMSIPYFFGAIAKMNVDWAIRSQPATMWFGRRDHWVFSLPYFSTFISLGGIGFDLTIVPILFSPLRYVIGFPAALFFNGMNKFMFNIGVFPLVMTCSLVLFLPPAFFAHIPVMAHKYLGDLLNPRVSATDMANDLWTHAVPDWFGASTKKEKQDDDRDVESSNPPGEERRAREHASGRWGWLTRARLVPLVFMTGLTVFHVSFCQRHFVLYGGDPSWTEEGHFHAWHMMLRSKNGDAVVRVFTDEAELRECEDAPFSCEGGVLIHMEDDVGVGHRQMRKVTTKPHCMLLWIDHLKRASTKAGRPLAGVLVDDCYALNARKEQKQTIPGVNLLPYASRYEIMGTTAIGKWMYPVVPNFAPFPEEVKCEMDALRRRYDRRKAKAWFSQLYSDAGIQRQGKVWRVDGGEEAYVWDARGRRGWWNGWWDTSEA</sequence>
<feature type="transmembrane region" description="Helical" evidence="8">
    <location>
        <begin position="182"/>
        <end position="203"/>
    </location>
</feature>
<feature type="domain" description="HTTM-like" evidence="9">
    <location>
        <begin position="27"/>
        <end position="295"/>
    </location>
</feature>
<dbReference type="SMART" id="SM00752">
    <property type="entry name" value="HTTM"/>
    <property type="match status" value="1"/>
</dbReference>
<name>A0A7S3B4A8_9VIRI</name>
<feature type="region of interest" description="Disordered" evidence="7">
    <location>
        <begin position="337"/>
        <end position="362"/>
    </location>
</feature>
<feature type="transmembrane region" description="Helical" evidence="8">
    <location>
        <begin position="94"/>
        <end position="117"/>
    </location>
</feature>
<evidence type="ECO:0000256" key="3">
    <source>
        <dbReference type="ARBA" id="ARBA00022989"/>
    </source>
</evidence>